<dbReference type="Pfam" id="PF07726">
    <property type="entry name" value="AAA_3"/>
    <property type="match status" value="1"/>
</dbReference>
<keyword evidence="2" id="KW-0067">ATP-binding</keyword>
<dbReference type="PIRSF" id="PIRSF002849">
    <property type="entry name" value="AAA_ATPase_chaperone_MoxR_prd"/>
    <property type="match status" value="1"/>
</dbReference>
<evidence type="ECO:0000313" key="6">
    <source>
        <dbReference type="Proteomes" id="UP000198901"/>
    </source>
</evidence>
<organism evidence="5 6">
    <name type="scientific">Siphonobacter aquaeclarae</name>
    <dbReference type="NCBI Taxonomy" id="563176"/>
    <lineage>
        <taxon>Bacteria</taxon>
        <taxon>Pseudomonadati</taxon>
        <taxon>Bacteroidota</taxon>
        <taxon>Cytophagia</taxon>
        <taxon>Cytophagales</taxon>
        <taxon>Cytophagaceae</taxon>
        <taxon>Siphonobacter</taxon>
    </lineage>
</organism>
<evidence type="ECO:0000313" key="5">
    <source>
        <dbReference type="EMBL" id="SDL83788.1"/>
    </source>
</evidence>
<keyword evidence="6" id="KW-1185">Reference proteome</keyword>
<dbReference type="Proteomes" id="UP000198901">
    <property type="component" value="Unassembled WGS sequence"/>
</dbReference>
<dbReference type="SUPFAM" id="SSF52540">
    <property type="entry name" value="P-loop containing nucleoside triphosphate hydrolases"/>
    <property type="match status" value="1"/>
</dbReference>
<feature type="domain" description="AAA+ ATPase" evidence="4">
    <location>
        <begin position="44"/>
        <end position="185"/>
    </location>
</feature>
<protein>
    <submittedName>
        <fullName evidence="5">MoxR-like ATPase</fullName>
    </submittedName>
</protein>
<proteinExistence type="inferred from homology"/>
<reference evidence="5 6" key="1">
    <citation type="submission" date="2016-10" db="EMBL/GenBank/DDBJ databases">
        <authorList>
            <person name="de Groot N.N."/>
        </authorList>
    </citation>
    <scope>NUCLEOTIDE SEQUENCE [LARGE SCALE GENOMIC DNA]</scope>
    <source>
        <strain evidence="5 6">DSM 21668</strain>
    </source>
</reference>
<dbReference type="CDD" id="cd00009">
    <property type="entry name" value="AAA"/>
    <property type="match status" value="1"/>
</dbReference>
<dbReference type="AlphaFoldDB" id="A0A1G9NB97"/>
<comment type="similarity">
    <text evidence="3">Belongs to the MoxR family.</text>
</comment>
<dbReference type="SMART" id="SM00382">
    <property type="entry name" value="AAA"/>
    <property type="match status" value="1"/>
</dbReference>
<evidence type="ECO:0000256" key="2">
    <source>
        <dbReference type="ARBA" id="ARBA00022840"/>
    </source>
</evidence>
<dbReference type="STRING" id="563176.SAMN04488090_1939"/>
<dbReference type="RefSeq" id="WP_093200977.1">
    <property type="nucleotide sequence ID" value="NZ_FNGS01000003.1"/>
</dbReference>
<dbReference type="Gene3D" id="3.40.50.300">
    <property type="entry name" value="P-loop containing nucleotide triphosphate hydrolases"/>
    <property type="match status" value="1"/>
</dbReference>
<dbReference type="InterPro" id="IPR027417">
    <property type="entry name" value="P-loop_NTPase"/>
</dbReference>
<dbReference type="FunFam" id="3.40.50.300:FF:000640">
    <property type="entry name" value="MoxR family ATPase"/>
    <property type="match status" value="1"/>
</dbReference>
<dbReference type="PANTHER" id="PTHR42759:SF1">
    <property type="entry name" value="MAGNESIUM-CHELATASE SUBUNIT CHLD"/>
    <property type="match status" value="1"/>
</dbReference>
<accession>A0A1G9NB97</accession>
<dbReference type="GO" id="GO:0005524">
    <property type="term" value="F:ATP binding"/>
    <property type="evidence" value="ECO:0007669"/>
    <property type="project" value="UniProtKB-KW"/>
</dbReference>
<evidence type="ECO:0000256" key="1">
    <source>
        <dbReference type="ARBA" id="ARBA00022741"/>
    </source>
</evidence>
<gene>
    <name evidence="5" type="ORF">SAMN04488090_1939</name>
</gene>
<dbReference type="EMBL" id="FNGS01000003">
    <property type="protein sequence ID" value="SDL83788.1"/>
    <property type="molecule type" value="Genomic_DNA"/>
</dbReference>
<dbReference type="PANTHER" id="PTHR42759">
    <property type="entry name" value="MOXR FAMILY PROTEIN"/>
    <property type="match status" value="1"/>
</dbReference>
<dbReference type="GO" id="GO:0016887">
    <property type="term" value="F:ATP hydrolysis activity"/>
    <property type="evidence" value="ECO:0007669"/>
    <property type="project" value="InterPro"/>
</dbReference>
<keyword evidence="1" id="KW-0547">Nucleotide-binding</keyword>
<name>A0A1G9NB97_9BACT</name>
<dbReference type="Gene3D" id="1.10.8.80">
    <property type="entry name" value="Magnesium chelatase subunit I, C-Terminal domain"/>
    <property type="match status" value="1"/>
</dbReference>
<dbReference type="InterPro" id="IPR041628">
    <property type="entry name" value="ChlI/MoxR_AAA_lid"/>
</dbReference>
<dbReference type="InterPro" id="IPR050764">
    <property type="entry name" value="CbbQ/NirQ/NorQ/GpvN"/>
</dbReference>
<sequence length="322" mass="35712">MDAFESRIDLSELYQTVADIRAEVGKVIIGQQTMIDLLLTALFADGHVLIEGVPGVAKTLTAKLLAKTISVDFSRIQFTPDMMPSDVLGTSVYSPKTAEFEFKPGPVFSNIILIDEINRAPAKTQAALFEVMEERQVTNGGQTFPMRRPFLVLATQNPIEQEGTYRLPEAQLDRFLFKIVVGYPTLEQEAEILKGHHERRVTAENGISAVLSHEQLAALREKVSQILIEDKVLAYIAQIVHETRNSKFLYLGASPRASVALLSATKALAAIRGRDFVTPEDVQELAAPVLRHRLILTPEKEMEGTTPDDIVAQILKKVEVPR</sequence>
<dbReference type="OrthoDB" id="9808397at2"/>
<evidence type="ECO:0000256" key="3">
    <source>
        <dbReference type="ARBA" id="ARBA00061607"/>
    </source>
</evidence>
<dbReference type="InterPro" id="IPR003593">
    <property type="entry name" value="AAA+_ATPase"/>
</dbReference>
<dbReference type="InterPro" id="IPR011703">
    <property type="entry name" value="ATPase_AAA-3"/>
</dbReference>
<evidence type="ECO:0000259" key="4">
    <source>
        <dbReference type="SMART" id="SM00382"/>
    </source>
</evidence>
<dbReference type="Pfam" id="PF17863">
    <property type="entry name" value="AAA_lid_2"/>
    <property type="match status" value="1"/>
</dbReference>